<feature type="region of interest" description="Disordered" evidence="2">
    <location>
        <begin position="1"/>
        <end position="164"/>
    </location>
</feature>
<dbReference type="AlphaFoldDB" id="A0A150GBQ3"/>
<evidence type="ECO:0000256" key="1">
    <source>
        <dbReference type="ARBA" id="ARBA00022737"/>
    </source>
</evidence>
<dbReference type="STRING" id="33097.A0A150GBQ3"/>
<dbReference type="Gene3D" id="1.20.5.190">
    <property type="match status" value="1"/>
</dbReference>
<accession>A0A150GBQ3</accession>
<feature type="compositionally biased region" description="Pro residues" evidence="2">
    <location>
        <begin position="758"/>
        <end position="768"/>
    </location>
</feature>
<comment type="caution">
    <text evidence="3">The sequence shown here is derived from an EMBL/GenBank/DDBJ whole genome shotgun (WGS) entry which is preliminary data.</text>
</comment>
<dbReference type="EMBL" id="LSYV01000037">
    <property type="protein sequence ID" value="KXZ47281.1"/>
    <property type="molecule type" value="Genomic_DNA"/>
</dbReference>
<feature type="region of interest" description="Disordered" evidence="2">
    <location>
        <begin position="217"/>
        <end position="241"/>
    </location>
</feature>
<feature type="compositionally biased region" description="Low complexity" evidence="2">
    <location>
        <begin position="716"/>
        <end position="743"/>
    </location>
</feature>
<evidence type="ECO:0000313" key="4">
    <source>
        <dbReference type="Proteomes" id="UP000075714"/>
    </source>
</evidence>
<reference evidence="4" key="1">
    <citation type="journal article" date="2016" name="Nat. Commun.">
        <title>The Gonium pectorale genome demonstrates co-option of cell cycle regulation during the evolution of multicellularity.</title>
        <authorList>
            <person name="Hanschen E.R."/>
            <person name="Marriage T.N."/>
            <person name="Ferris P.J."/>
            <person name="Hamaji T."/>
            <person name="Toyoda A."/>
            <person name="Fujiyama A."/>
            <person name="Neme R."/>
            <person name="Noguchi H."/>
            <person name="Minakuchi Y."/>
            <person name="Suzuki M."/>
            <person name="Kawai-Toyooka H."/>
            <person name="Smith D.R."/>
            <person name="Sparks H."/>
            <person name="Anderson J."/>
            <person name="Bakaric R."/>
            <person name="Luria V."/>
            <person name="Karger A."/>
            <person name="Kirschner M.W."/>
            <person name="Durand P.M."/>
            <person name="Michod R.E."/>
            <person name="Nozaki H."/>
            <person name="Olson B.J."/>
        </authorList>
    </citation>
    <scope>NUCLEOTIDE SEQUENCE [LARGE SCALE GENOMIC DNA]</scope>
    <source>
        <strain evidence="4">NIES-2863</strain>
    </source>
</reference>
<keyword evidence="4" id="KW-1185">Reference proteome</keyword>
<evidence type="ECO:0000313" key="3">
    <source>
        <dbReference type="EMBL" id="KXZ47281.1"/>
    </source>
</evidence>
<dbReference type="Pfam" id="PF00612">
    <property type="entry name" value="IQ"/>
    <property type="match status" value="4"/>
</dbReference>
<dbReference type="SMART" id="SM00015">
    <property type="entry name" value="IQ"/>
    <property type="match status" value="4"/>
</dbReference>
<proteinExistence type="predicted"/>
<feature type="compositionally biased region" description="Low complexity" evidence="2">
    <location>
        <begin position="769"/>
        <end position="795"/>
    </location>
</feature>
<feature type="compositionally biased region" description="Low complexity" evidence="2">
    <location>
        <begin position="633"/>
        <end position="647"/>
    </location>
</feature>
<dbReference type="InterPro" id="IPR000048">
    <property type="entry name" value="IQ_motif_EF-hand-BS"/>
</dbReference>
<name>A0A150GBQ3_GONPE</name>
<sequence>MRLQPQRSTTDGGSSTTAAESGTGNSGEPQRASVGGSSGGGASEMAAAVAAQPGQPARASSAGRPGRGLSRIPACPAPSASRDLKRECELSPGQCSATERWASEGGGGRGQAAQPSQLSTDFATAVTSVTCDNSDTATSAPRSGPATPTGGAARQAGSVNGAAGSTSTVEVSIESGSIVSAITTPYCADAGGTGEAGAGTPSPVTSPFLTPSALRRAEGGDAAPRTRHPPPAPAASLASAGSETMSLAASFSSLTSNGEIRPGAIRGIRALEQARELRAALIAEQQQEQMRLEGLAQQRRETVAAIAIQAAWRGLRARRKAAVRKQTLERQRYLERERRKREQRQREIRAAVKLQAAWRGRVARRQAEQMRAAAAAAAAAAVAAAAEQCRREVAAAITMQAAWRGARARLQLRMLRAEQTRQRAAMEAAAAIKIQAAWRGRQARGAAEALRRELVQRARSFERELRASLELDSSLGLSRRGSVEYSGSLSDRLRESEDDEPEPGMRAYLNSLVKVAAAAVSGREPPGVPQLQLLSSALEDPTPRGAWLRARLSMRLAEARLRSSSGGASLASLADSRRLEELSQDDASESPAAAENEAEAESSIAVKRPVRRRSGDRNPFGVHGQAAAESEDSAGGYSYSLASGSAGDRSSMDGPELGPRVASEDEEDGISPEVCPMPASRDPGSGVGSPESGAASSLFSFDNGPLRRTQGATSNGPGTPTWTAKPAAAAAAGSGSSGSAKSAAVRERSSAPMAKPLPSLPPFPPLPPLSASAAPSPAVQLPAKQAKPAGASAAPKAAIVAGPYPSGISLGAICHINAQL</sequence>
<dbReference type="PANTHER" id="PTHR22590:SF5">
    <property type="entry name" value="MYOSIN MOTOR DOMAIN-CONTAINING PROTEIN"/>
    <property type="match status" value="1"/>
</dbReference>
<protein>
    <submittedName>
        <fullName evidence="3">Uncharacterized protein</fullName>
    </submittedName>
</protein>
<feature type="region of interest" description="Disordered" evidence="2">
    <location>
        <begin position="565"/>
        <end position="795"/>
    </location>
</feature>
<dbReference type="Proteomes" id="UP000075714">
    <property type="component" value="Unassembled WGS sequence"/>
</dbReference>
<dbReference type="CDD" id="cd23767">
    <property type="entry name" value="IQCD"/>
    <property type="match status" value="2"/>
</dbReference>
<feature type="compositionally biased region" description="Low complexity" evidence="2">
    <location>
        <begin position="8"/>
        <end position="35"/>
    </location>
</feature>
<dbReference type="PROSITE" id="PS50096">
    <property type="entry name" value="IQ"/>
    <property type="match status" value="4"/>
</dbReference>
<evidence type="ECO:0000256" key="2">
    <source>
        <dbReference type="SAM" id="MobiDB-lite"/>
    </source>
</evidence>
<feature type="compositionally biased region" description="Polar residues" evidence="2">
    <location>
        <begin position="113"/>
        <end position="141"/>
    </location>
</feature>
<dbReference type="PANTHER" id="PTHR22590">
    <property type="entry name" value="MYOSIN MOTOR DOMAIN-CONTAINING PROTEIN"/>
    <property type="match status" value="1"/>
</dbReference>
<keyword evidence="1" id="KW-0677">Repeat</keyword>
<organism evidence="3 4">
    <name type="scientific">Gonium pectorale</name>
    <name type="common">Green alga</name>
    <dbReference type="NCBI Taxonomy" id="33097"/>
    <lineage>
        <taxon>Eukaryota</taxon>
        <taxon>Viridiplantae</taxon>
        <taxon>Chlorophyta</taxon>
        <taxon>core chlorophytes</taxon>
        <taxon>Chlorophyceae</taxon>
        <taxon>CS clade</taxon>
        <taxon>Chlamydomonadales</taxon>
        <taxon>Volvocaceae</taxon>
        <taxon>Gonium</taxon>
    </lineage>
</organism>
<feature type="compositionally biased region" description="Low complexity" evidence="2">
    <location>
        <begin position="589"/>
        <end position="605"/>
    </location>
</feature>
<gene>
    <name evidence="3" type="ORF">GPECTOR_36g132</name>
</gene>
<feature type="compositionally biased region" description="Low complexity" evidence="2">
    <location>
        <begin position="565"/>
        <end position="574"/>
    </location>
</feature>
<dbReference type="InterPro" id="IPR052318">
    <property type="entry name" value="CellDiv_DevSignal_Domain"/>
</dbReference>
<feature type="compositionally biased region" description="Low complexity" evidence="2">
    <location>
        <begin position="43"/>
        <end position="59"/>
    </location>
</feature>